<reference evidence="2" key="1">
    <citation type="journal article" date="2020" name="Phytopathology">
        <title>Genome sequence of the chestnut blight fungus Cryphonectria parasitica EP155: A fundamental resource for an archetypical invasive plant pathogen.</title>
        <authorList>
            <person name="Crouch J.A."/>
            <person name="Dawe A."/>
            <person name="Aerts A."/>
            <person name="Barry K."/>
            <person name="Churchill A.C.L."/>
            <person name="Grimwood J."/>
            <person name="Hillman B."/>
            <person name="Milgroom M.G."/>
            <person name="Pangilinan J."/>
            <person name="Smith M."/>
            <person name="Salamov A."/>
            <person name="Schmutz J."/>
            <person name="Yadav J."/>
            <person name="Grigoriev I.V."/>
            <person name="Nuss D."/>
        </authorList>
    </citation>
    <scope>NUCLEOTIDE SEQUENCE</scope>
    <source>
        <strain evidence="2">EP155</strain>
    </source>
</reference>
<dbReference type="OrthoDB" id="3542212at2759"/>
<evidence type="ECO:0008006" key="4">
    <source>
        <dbReference type="Google" id="ProtNLM"/>
    </source>
</evidence>
<keyword evidence="3" id="KW-1185">Reference proteome</keyword>
<name>A0A9P4XWN0_CRYP1</name>
<dbReference type="AlphaFoldDB" id="A0A9P4XWN0"/>
<gene>
    <name evidence="2" type="ORF">M406DRAFT_333053</name>
</gene>
<dbReference type="RefSeq" id="XP_040773661.1">
    <property type="nucleotide sequence ID" value="XM_040920809.1"/>
</dbReference>
<evidence type="ECO:0000313" key="2">
    <source>
        <dbReference type="EMBL" id="KAF3762682.1"/>
    </source>
</evidence>
<sequence length="230" mass="26013">MPVTELAFLPLAQGTTPASPALHAKLQKSIQVMQTALGIPGRRFTYYQSLETPQLLYLLGDWRSPSEHRDQFLPSPENQELLQLLRDDLDIPRIEMYHVDVPNAAVPADAPVLSLGWFRVRGQDKAAFEGRAKSWAWLSRRDPGQDGVGEASAGGWRIEKASDGHDEDEGQEKEEEWVSFCGWENVDEYEKLAEAVALDKSEHFRDLVCSSQVRRGIRIDFEKNHIEATQ</sequence>
<comment type="caution">
    <text evidence="2">The sequence shown here is derived from an EMBL/GenBank/DDBJ whole genome shotgun (WGS) entry which is preliminary data.</text>
</comment>
<dbReference type="PANTHER" id="PTHR42052:SF1">
    <property type="entry name" value="ABM DOMAIN-CONTAINING PROTEIN"/>
    <property type="match status" value="1"/>
</dbReference>
<feature type="compositionally biased region" description="Acidic residues" evidence="1">
    <location>
        <begin position="165"/>
        <end position="174"/>
    </location>
</feature>
<protein>
    <recommendedName>
        <fullName evidence="4">ABM domain-containing protein</fullName>
    </recommendedName>
</protein>
<dbReference type="EMBL" id="MU032350">
    <property type="protein sequence ID" value="KAF3762682.1"/>
    <property type="molecule type" value="Genomic_DNA"/>
</dbReference>
<dbReference type="Proteomes" id="UP000803844">
    <property type="component" value="Unassembled WGS sequence"/>
</dbReference>
<proteinExistence type="predicted"/>
<evidence type="ECO:0000256" key="1">
    <source>
        <dbReference type="SAM" id="MobiDB-lite"/>
    </source>
</evidence>
<organism evidence="2 3">
    <name type="scientific">Cryphonectria parasitica (strain ATCC 38755 / EP155)</name>
    <dbReference type="NCBI Taxonomy" id="660469"/>
    <lineage>
        <taxon>Eukaryota</taxon>
        <taxon>Fungi</taxon>
        <taxon>Dikarya</taxon>
        <taxon>Ascomycota</taxon>
        <taxon>Pezizomycotina</taxon>
        <taxon>Sordariomycetes</taxon>
        <taxon>Sordariomycetidae</taxon>
        <taxon>Diaporthales</taxon>
        <taxon>Cryphonectriaceae</taxon>
        <taxon>Cryphonectria-Endothia species complex</taxon>
        <taxon>Cryphonectria</taxon>
    </lineage>
</organism>
<accession>A0A9P4XWN0</accession>
<dbReference type="Gene3D" id="3.30.70.100">
    <property type="match status" value="1"/>
</dbReference>
<dbReference type="GeneID" id="63837938"/>
<dbReference type="PANTHER" id="PTHR42052">
    <property type="entry name" value="ABM DOMAIN-CONTAINING PROTEIN"/>
    <property type="match status" value="1"/>
</dbReference>
<evidence type="ECO:0000313" key="3">
    <source>
        <dbReference type="Proteomes" id="UP000803844"/>
    </source>
</evidence>
<feature type="region of interest" description="Disordered" evidence="1">
    <location>
        <begin position="142"/>
        <end position="174"/>
    </location>
</feature>